<feature type="compositionally biased region" description="Polar residues" evidence="7">
    <location>
        <begin position="1081"/>
        <end position="1096"/>
    </location>
</feature>
<dbReference type="PROSITE" id="PS50118">
    <property type="entry name" value="HMG_BOX_2"/>
    <property type="match status" value="1"/>
</dbReference>
<dbReference type="SMART" id="SM00320">
    <property type="entry name" value="WD40"/>
    <property type="match status" value="5"/>
</dbReference>
<feature type="compositionally biased region" description="Low complexity" evidence="7">
    <location>
        <begin position="945"/>
        <end position="967"/>
    </location>
</feature>
<dbReference type="InterPro" id="IPR036910">
    <property type="entry name" value="HMG_box_dom_sf"/>
</dbReference>
<dbReference type="InterPro" id="IPR022100">
    <property type="entry name" value="WDHD1/CFT4_beta-prop_2nd"/>
</dbReference>
<evidence type="ECO:0000256" key="5">
    <source>
        <dbReference type="PROSITE-ProRule" id="PRU00221"/>
    </source>
</evidence>
<dbReference type="Pfam" id="PF24817">
    <property type="entry name" value="WD40_WDHD1_1st"/>
    <property type="match status" value="1"/>
</dbReference>
<dbReference type="InterPro" id="IPR015943">
    <property type="entry name" value="WD40/YVTN_repeat-like_dom_sf"/>
</dbReference>
<feature type="domain" description="HMG box" evidence="8">
    <location>
        <begin position="980"/>
        <end position="1048"/>
    </location>
</feature>
<protein>
    <recommendedName>
        <fullName evidence="8">HMG box domain-containing protein</fullName>
    </recommendedName>
</protein>
<feature type="region of interest" description="Disordered" evidence="7">
    <location>
        <begin position="337"/>
        <end position="397"/>
    </location>
</feature>
<evidence type="ECO:0000313" key="10">
    <source>
        <dbReference type="Proteomes" id="UP001186944"/>
    </source>
</evidence>
<dbReference type="InterPro" id="IPR009071">
    <property type="entry name" value="HMG_box_dom"/>
</dbReference>
<feature type="region of interest" description="Disordered" evidence="7">
    <location>
        <begin position="1031"/>
        <end position="1096"/>
    </location>
</feature>
<keyword evidence="2 5" id="KW-0853">WD repeat</keyword>
<dbReference type="Pfam" id="PF20946">
    <property type="entry name" value="Ctf4_C"/>
    <property type="match status" value="1"/>
</dbReference>
<dbReference type="SMART" id="SM00398">
    <property type="entry name" value="HMG"/>
    <property type="match status" value="1"/>
</dbReference>
<feature type="repeat" description="WD" evidence="5">
    <location>
        <begin position="29"/>
        <end position="43"/>
    </location>
</feature>
<sequence length="1096" mass="123235">MHRMQHLTYIFRLSDLVKKFGVAQYLTKYLLTCGSDGDVRVWDGIDDDDAISHRAGDKAFCVLHKNGRFYTATDISTIQAHTFPDGAPDGILTRFTAPVNHMCLNKSGKRLVAGSSDFTVRVVDVDTCKHETLRGHEAPVLSVALDPQEKYVASSSCDGTVRVWSIGDQTQVKSLTLIPKCSDVSLSKTWCRLCWEKQNGKNLYVPVDKEIHIYERDTWNKVGTLKDPEFTDVCSVLEISPDGKHLAAGCYDGHILIFNLNSKKCVEKFKHERGFSIMSLAWNPKDNHEIAFCDKEGQLELLFNVIFNHQGQLGLLEEVTLNTTSDTMDERAQETMGIFDDDDDDLIQATNEGDSNKKVLPIIDDDSNDSTPSKQLQPLDDLDDLDSRKDGSDDDTNSLAEALQIQPQPIIPRDVFRPPPLQPPFQPGSSPVHLTSRYMMWNSVGIIKQFNTEDENSIDIEFHDTSIHHAMHITNTANYSMADMSTEAVVLACETEDDSPSKLMCMHFGSWDTTKEWNVSMPDEEEIQALTMGEDWIAVATSCRNVRLLTLGGIQKEMFSIPGPVVCMAGHTNQLIVVYHRGMALPGEQCLGVLLVNVDGKTRNVIGHEPLPLSVKATLSWIGFSAEGTPFYMDSKGVVRMCNRKFGPSWIQVIDTKAHTKGKSDNFFIVGVHENPQQLRCIPCKGSRYPPTLPRPAVGILQFQIPLCEMTTEKSQYEEILWRSRLFANHFDHWKQVGYEYLESTKADVLKPSQEALMKLFALSARSDREFRALEVCEMMPDPHTLQLAIKYASRVQHIQLAERISELAQRKMEEEAEEEEEEEDLRLLPRRSNYHSTSKQYGYCNGEQGAEDEVDVTMETEEGEEEEEDHAPSGPMLNLKPKADKPKTPSQSFASSGRSNPFKVQTPSKPVSGSTKGTQVFDSMSKRKQTSPGTQPIRNTKPVKLGGKKSSGQGKLFPVKSKNAETNNEEKEKPSTPTTQKAASAFDLWFEENKAELTEEHPDVSEEDLADLGAEKFRQLPKEDRQVWLQKARQLKSENTENQDNNTVSDKKRKRDADSEEGNIKKKKDDVASDTKKLLSENTNTKLSSFAFQKD</sequence>
<dbReference type="Pfam" id="PF24815">
    <property type="entry name" value="HMG_WDHD1"/>
    <property type="match status" value="1"/>
</dbReference>
<feature type="repeat" description="WD" evidence="5">
    <location>
        <begin position="133"/>
        <end position="174"/>
    </location>
</feature>
<dbReference type="Gene3D" id="2.130.10.10">
    <property type="entry name" value="YVTN repeat-like/Quinoprotein amine dehydrogenase"/>
    <property type="match status" value="2"/>
</dbReference>
<dbReference type="GO" id="GO:0043596">
    <property type="term" value="C:nuclear replication fork"/>
    <property type="evidence" value="ECO:0007669"/>
    <property type="project" value="TreeGrafter"/>
</dbReference>
<dbReference type="PROSITE" id="PS50294">
    <property type="entry name" value="WD_REPEATS_REGION"/>
    <property type="match status" value="1"/>
</dbReference>
<name>A0AA89C3Q5_PINIB</name>
<evidence type="ECO:0000256" key="6">
    <source>
        <dbReference type="PROSITE-ProRule" id="PRU00267"/>
    </source>
</evidence>
<dbReference type="PANTHER" id="PTHR19932:SF10">
    <property type="entry name" value="WD REPEAT AND HMG-BOX DNA-BINDING PROTEIN 1"/>
    <property type="match status" value="1"/>
</dbReference>
<dbReference type="GO" id="GO:0006281">
    <property type="term" value="P:DNA repair"/>
    <property type="evidence" value="ECO:0007669"/>
    <property type="project" value="TreeGrafter"/>
</dbReference>
<dbReference type="GO" id="GO:0000278">
    <property type="term" value="P:mitotic cell cycle"/>
    <property type="evidence" value="ECO:0007669"/>
    <property type="project" value="TreeGrafter"/>
</dbReference>
<evidence type="ECO:0000256" key="3">
    <source>
        <dbReference type="ARBA" id="ARBA00022737"/>
    </source>
</evidence>
<dbReference type="InterPro" id="IPR036322">
    <property type="entry name" value="WD40_repeat_dom_sf"/>
</dbReference>
<dbReference type="InterPro" id="IPR001680">
    <property type="entry name" value="WD40_rpt"/>
</dbReference>
<keyword evidence="4 6" id="KW-0539">Nucleus</keyword>
<feature type="compositionally biased region" description="Acidic residues" evidence="7">
    <location>
        <begin position="815"/>
        <end position="825"/>
    </location>
</feature>
<evidence type="ECO:0000256" key="4">
    <source>
        <dbReference type="ARBA" id="ARBA00023242"/>
    </source>
</evidence>
<feature type="region of interest" description="Disordered" evidence="7">
    <location>
        <begin position="812"/>
        <end position="1013"/>
    </location>
</feature>
<dbReference type="GO" id="GO:0006261">
    <property type="term" value="P:DNA-templated DNA replication"/>
    <property type="evidence" value="ECO:0007669"/>
    <property type="project" value="InterPro"/>
</dbReference>
<evidence type="ECO:0000259" key="8">
    <source>
        <dbReference type="PROSITE" id="PS50118"/>
    </source>
</evidence>
<dbReference type="AlphaFoldDB" id="A0AA89C3Q5"/>
<dbReference type="Gene3D" id="1.10.30.10">
    <property type="entry name" value="High mobility group box domain"/>
    <property type="match status" value="1"/>
</dbReference>
<dbReference type="InterPro" id="IPR055339">
    <property type="entry name" value="HMG-box_WDHD1"/>
</dbReference>
<evidence type="ECO:0000256" key="7">
    <source>
        <dbReference type="SAM" id="MobiDB-lite"/>
    </source>
</evidence>
<dbReference type="Pfam" id="PF12341">
    <property type="entry name" value="Mcl1_mid"/>
    <property type="match status" value="1"/>
</dbReference>
<gene>
    <name evidence="9" type="ORF">FSP39_017398</name>
</gene>
<dbReference type="Proteomes" id="UP001186944">
    <property type="component" value="Unassembled WGS sequence"/>
</dbReference>
<dbReference type="GO" id="GO:0003677">
    <property type="term" value="F:DNA binding"/>
    <property type="evidence" value="ECO:0007669"/>
    <property type="project" value="UniProtKB-UniRule"/>
</dbReference>
<comment type="caution">
    <text evidence="9">The sequence shown here is derived from an EMBL/GenBank/DDBJ whole genome shotgun (WGS) entry which is preliminary data.</text>
</comment>
<evidence type="ECO:0000256" key="1">
    <source>
        <dbReference type="ARBA" id="ARBA00004123"/>
    </source>
</evidence>
<proteinExistence type="predicted"/>
<dbReference type="SUPFAM" id="SSF47095">
    <property type="entry name" value="HMG-box"/>
    <property type="match status" value="1"/>
</dbReference>
<reference evidence="9" key="1">
    <citation type="submission" date="2019-08" db="EMBL/GenBank/DDBJ databases">
        <title>The improved chromosome-level genome for the pearl oyster Pinctada fucata martensii using PacBio sequencing and Hi-C.</title>
        <authorList>
            <person name="Zheng Z."/>
        </authorList>
    </citation>
    <scope>NUCLEOTIDE SEQUENCE</scope>
    <source>
        <strain evidence="9">ZZ-2019</strain>
        <tissue evidence="9">Adductor muscle</tissue>
    </source>
</reference>
<evidence type="ECO:0000313" key="9">
    <source>
        <dbReference type="EMBL" id="KAK3093566.1"/>
    </source>
</evidence>
<dbReference type="InterPro" id="IPR057646">
    <property type="entry name" value="WD40_WDHD1_1st"/>
</dbReference>
<comment type="subcellular location">
    <subcellularLocation>
        <location evidence="1">Nucleus</location>
    </subcellularLocation>
</comment>
<keyword evidence="6" id="KW-0238">DNA-binding</keyword>
<dbReference type="PROSITE" id="PS50082">
    <property type="entry name" value="WD_REPEATS_2"/>
    <property type="match status" value="2"/>
</dbReference>
<dbReference type="SUPFAM" id="SSF50978">
    <property type="entry name" value="WD40 repeat-like"/>
    <property type="match status" value="1"/>
</dbReference>
<evidence type="ECO:0000256" key="2">
    <source>
        <dbReference type="ARBA" id="ARBA00022574"/>
    </source>
</evidence>
<accession>A0AA89C3Q5</accession>
<dbReference type="PANTHER" id="PTHR19932">
    <property type="entry name" value="WD REPEAT AND HMG-BOX DNA BINDING PROTEIN"/>
    <property type="match status" value="1"/>
</dbReference>
<feature type="compositionally biased region" description="Basic and acidic residues" evidence="7">
    <location>
        <begin position="1063"/>
        <end position="1080"/>
    </location>
</feature>
<dbReference type="GO" id="GO:0003682">
    <property type="term" value="F:chromatin binding"/>
    <property type="evidence" value="ECO:0007669"/>
    <property type="project" value="TreeGrafter"/>
</dbReference>
<feature type="compositionally biased region" description="Basic and acidic residues" evidence="7">
    <location>
        <begin position="992"/>
        <end position="1005"/>
    </location>
</feature>
<dbReference type="EMBL" id="VSWD01000009">
    <property type="protein sequence ID" value="KAK3093566.1"/>
    <property type="molecule type" value="Genomic_DNA"/>
</dbReference>
<feature type="compositionally biased region" description="Acidic residues" evidence="7">
    <location>
        <begin position="850"/>
        <end position="870"/>
    </location>
</feature>
<keyword evidence="3" id="KW-0677">Repeat</keyword>
<dbReference type="InterPro" id="IPR048591">
    <property type="entry name" value="WDHD1/CFT4_hel"/>
</dbReference>
<feature type="DNA-binding region" description="HMG box" evidence="6">
    <location>
        <begin position="980"/>
        <end position="1048"/>
    </location>
</feature>
<dbReference type="CDD" id="cd21993">
    <property type="entry name" value="HMG-box_WDHD1"/>
    <property type="match status" value="1"/>
</dbReference>
<organism evidence="9 10">
    <name type="scientific">Pinctada imbricata</name>
    <name type="common">Atlantic pearl-oyster</name>
    <name type="synonym">Pinctada martensii</name>
    <dbReference type="NCBI Taxonomy" id="66713"/>
    <lineage>
        <taxon>Eukaryota</taxon>
        <taxon>Metazoa</taxon>
        <taxon>Spiralia</taxon>
        <taxon>Lophotrochozoa</taxon>
        <taxon>Mollusca</taxon>
        <taxon>Bivalvia</taxon>
        <taxon>Autobranchia</taxon>
        <taxon>Pteriomorphia</taxon>
        <taxon>Pterioida</taxon>
        <taxon>Pterioidea</taxon>
        <taxon>Pteriidae</taxon>
        <taxon>Pinctada</taxon>
    </lineage>
</organism>
<feature type="compositionally biased region" description="Polar residues" evidence="7">
    <location>
        <begin position="889"/>
        <end position="923"/>
    </location>
</feature>
<keyword evidence="10" id="KW-1185">Reference proteome</keyword>